<dbReference type="InterPro" id="IPR000073">
    <property type="entry name" value="AB_hydrolase_1"/>
</dbReference>
<dbReference type="GO" id="GO:0016787">
    <property type="term" value="F:hydrolase activity"/>
    <property type="evidence" value="ECO:0007669"/>
    <property type="project" value="UniProtKB-KW"/>
</dbReference>
<keyword evidence="2" id="KW-0378">Hydrolase</keyword>
<dbReference type="PRINTS" id="PR00111">
    <property type="entry name" value="ABHYDROLASE"/>
</dbReference>
<dbReference type="PANTHER" id="PTHR43798">
    <property type="entry name" value="MONOACYLGLYCEROL LIPASE"/>
    <property type="match status" value="1"/>
</dbReference>
<dbReference type="EMBL" id="VAUA01000011">
    <property type="protein sequence ID" value="TLP57527.1"/>
    <property type="molecule type" value="Genomic_DNA"/>
</dbReference>
<keyword evidence="3" id="KW-1185">Reference proteome</keyword>
<evidence type="ECO:0000313" key="3">
    <source>
        <dbReference type="Proteomes" id="UP000305041"/>
    </source>
</evidence>
<comment type="caution">
    <text evidence="2">The sequence shown here is derived from an EMBL/GenBank/DDBJ whole genome shotgun (WGS) entry which is preliminary data.</text>
</comment>
<feature type="domain" description="AB hydrolase-1" evidence="1">
    <location>
        <begin position="49"/>
        <end position="230"/>
    </location>
</feature>
<dbReference type="Proteomes" id="UP000305041">
    <property type="component" value="Unassembled WGS sequence"/>
</dbReference>
<dbReference type="PANTHER" id="PTHR43798:SF29">
    <property type="entry name" value="AB HYDROLASE-1 DOMAIN-CONTAINING PROTEIN"/>
    <property type="match status" value="1"/>
</dbReference>
<sequence>MEQTGQLSQDPLVLLPGMMCDARIFQPQIMALSTQVPVTVAPLIGGERIEDIAIQLLQQLPSRFALAGLSMGGIVAMEILRRAPERVSRLCLMSTSPLPDTPAQAATREPLIIGARTGRMDDVLRQSMLPEYLAPGPQRIEVLNLMHQMGMELGQALFVAQTRALQRRRDQQGTLRKCKVPTLILCGEYDPLTPVKRHEFLAELIPNASLQVITSAGHLPTLERPDVVNRVLAEWLAGQT</sequence>
<accession>A0ABY2UQ28</accession>
<dbReference type="InterPro" id="IPR029058">
    <property type="entry name" value="AB_hydrolase_fold"/>
</dbReference>
<dbReference type="RefSeq" id="WP_138164758.1">
    <property type="nucleotide sequence ID" value="NZ_VAUA01000011.1"/>
</dbReference>
<dbReference type="Pfam" id="PF12697">
    <property type="entry name" value="Abhydrolase_6"/>
    <property type="match status" value="1"/>
</dbReference>
<protein>
    <submittedName>
        <fullName evidence="2">Alpha/beta hydrolase</fullName>
    </submittedName>
</protein>
<evidence type="ECO:0000313" key="2">
    <source>
        <dbReference type="EMBL" id="TLP57527.1"/>
    </source>
</evidence>
<name>A0ABY2UQ28_9RHOB</name>
<gene>
    <name evidence="2" type="ORF">FEE96_19290</name>
</gene>
<dbReference type="InterPro" id="IPR050266">
    <property type="entry name" value="AB_hydrolase_sf"/>
</dbReference>
<reference evidence="2 3" key="1">
    <citation type="submission" date="2019-05" db="EMBL/GenBank/DDBJ databases">
        <title>Draft genome sequence of Pelagicola sp. DSW4-44.</title>
        <authorList>
            <person name="Oh J."/>
        </authorList>
    </citation>
    <scope>NUCLEOTIDE SEQUENCE [LARGE SCALE GENOMIC DNA]</scope>
    <source>
        <strain evidence="2 3">DSW4-44</strain>
    </source>
</reference>
<proteinExistence type="predicted"/>
<dbReference type="Gene3D" id="3.40.50.1820">
    <property type="entry name" value="alpha/beta hydrolase"/>
    <property type="match status" value="1"/>
</dbReference>
<evidence type="ECO:0000259" key="1">
    <source>
        <dbReference type="Pfam" id="PF12697"/>
    </source>
</evidence>
<dbReference type="SUPFAM" id="SSF53474">
    <property type="entry name" value="alpha/beta-Hydrolases"/>
    <property type="match status" value="1"/>
</dbReference>
<organism evidence="2 3">
    <name type="scientific">Parasedimentitalea maritima</name>
    <dbReference type="NCBI Taxonomy" id="2578117"/>
    <lineage>
        <taxon>Bacteria</taxon>
        <taxon>Pseudomonadati</taxon>
        <taxon>Pseudomonadota</taxon>
        <taxon>Alphaproteobacteria</taxon>
        <taxon>Rhodobacterales</taxon>
        <taxon>Paracoccaceae</taxon>
        <taxon>Parasedimentitalea</taxon>
    </lineage>
</organism>